<accession>A0A1I2FR26</accession>
<feature type="transmembrane region" description="Helical" evidence="9">
    <location>
        <begin position="12"/>
        <end position="35"/>
    </location>
</feature>
<name>A0A1I2FR26_9BACT</name>
<evidence type="ECO:0000313" key="10">
    <source>
        <dbReference type="EMBL" id="SFF06931.1"/>
    </source>
</evidence>
<evidence type="ECO:0000256" key="4">
    <source>
        <dbReference type="ARBA" id="ARBA00022692"/>
    </source>
</evidence>
<keyword evidence="4 8" id="KW-0812">Transmembrane</keyword>
<evidence type="ECO:0000256" key="8">
    <source>
        <dbReference type="RuleBase" id="RU003942"/>
    </source>
</evidence>
<evidence type="ECO:0000256" key="6">
    <source>
        <dbReference type="ARBA" id="ARBA00023136"/>
    </source>
</evidence>
<evidence type="ECO:0000256" key="9">
    <source>
        <dbReference type="SAM" id="Phobius"/>
    </source>
</evidence>
<dbReference type="GO" id="GO:0005886">
    <property type="term" value="C:plasma membrane"/>
    <property type="evidence" value="ECO:0007669"/>
    <property type="project" value="UniProtKB-SubCell"/>
</dbReference>
<dbReference type="Proteomes" id="UP000199400">
    <property type="component" value="Unassembled WGS sequence"/>
</dbReference>
<dbReference type="PANTHER" id="PTHR30561:SF1">
    <property type="entry name" value="MULTIDRUG TRANSPORTER EMRE"/>
    <property type="match status" value="1"/>
</dbReference>
<evidence type="ECO:0000256" key="1">
    <source>
        <dbReference type="ARBA" id="ARBA00004651"/>
    </source>
</evidence>
<dbReference type="InterPro" id="IPR037185">
    <property type="entry name" value="EmrE-like"/>
</dbReference>
<dbReference type="AlphaFoldDB" id="A0A1I2FR26"/>
<keyword evidence="3" id="KW-1003">Cell membrane</keyword>
<dbReference type="GO" id="GO:0031460">
    <property type="term" value="P:glycine betaine transport"/>
    <property type="evidence" value="ECO:0007669"/>
    <property type="project" value="TreeGrafter"/>
</dbReference>
<dbReference type="Pfam" id="PF00893">
    <property type="entry name" value="Multi_Drug_Res"/>
    <property type="match status" value="1"/>
</dbReference>
<dbReference type="SUPFAM" id="SSF103481">
    <property type="entry name" value="Multidrug resistance efflux transporter EmrE"/>
    <property type="match status" value="1"/>
</dbReference>
<dbReference type="GO" id="GO:0015297">
    <property type="term" value="F:antiporter activity"/>
    <property type="evidence" value="ECO:0007669"/>
    <property type="project" value="TreeGrafter"/>
</dbReference>
<sequence length="121" mass="12574">MVWCEASRECVLAYLFLSAAIVFEVIATSFLRFTAGERAAWWSYPVVAGGYVLAFVALALALGRGIPLGIAYAVWAGVGVVLVALVSRFVFAETLTGAQLVGIGLVVAGVVLLELGGGHEG</sequence>
<dbReference type="Gene3D" id="1.10.3730.20">
    <property type="match status" value="1"/>
</dbReference>
<evidence type="ECO:0000256" key="5">
    <source>
        <dbReference type="ARBA" id="ARBA00022989"/>
    </source>
</evidence>
<feature type="transmembrane region" description="Helical" evidence="9">
    <location>
        <begin position="41"/>
        <end position="63"/>
    </location>
</feature>
<comment type="similarity">
    <text evidence="7 8">Belongs to the drug/metabolite transporter (DMT) superfamily. Small multidrug resistance (SMR) (TC 2.A.7.1) family.</text>
</comment>
<evidence type="ECO:0000313" key="11">
    <source>
        <dbReference type="Proteomes" id="UP000199400"/>
    </source>
</evidence>
<keyword evidence="2" id="KW-0813">Transport</keyword>
<keyword evidence="6 9" id="KW-0472">Membrane</keyword>
<feature type="transmembrane region" description="Helical" evidence="9">
    <location>
        <begin position="97"/>
        <end position="115"/>
    </location>
</feature>
<keyword evidence="11" id="KW-1185">Reference proteome</keyword>
<gene>
    <name evidence="10" type="ORF">SAMN02745121_06767</name>
</gene>
<feature type="transmembrane region" description="Helical" evidence="9">
    <location>
        <begin position="70"/>
        <end position="91"/>
    </location>
</feature>
<protein>
    <submittedName>
        <fullName evidence="10">Multidrug transporter EmrE</fullName>
    </submittedName>
</protein>
<dbReference type="EMBL" id="FOMX01000027">
    <property type="protein sequence ID" value="SFF06931.1"/>
    <property type="molecule type" value="Genomic_DNA"/>
</dbReference>
<dbReference type="PANTHER" id="PTHR30561">
    <property type="entry name" value="SMR FAMILY PROTON-DEPENDENT DRUG EFFLUX TRANSPORTER SUGE"/>
    <property type="match status" value="1"/>
</dbReference>
<organism evidence="10 11">
    <name type="scientific">Nannocystis exedens</name>
    <dbReference type="NCBI Taxonomy" id="54"/>
    <lineage>
        <taxon>Bacteria</taxon>
        <taxon>Pseudomonadati</taxon>
        <taxon>Myxococcota</taxon>
        <taxon>Polyangia</taxon>
        <taxon>Nannocystales</taxon>
        <taxon>Nannocystaceae</taxon>
        <taxon>Nannocystis</taxon>
    </lineage>
</organism>
<proteinExistence type="inferred from homology"/>
<dbReference type="GO" id="GO:0015220">
    <property type="term" value="F:choline transmembrane transporter activity"/>
    <property type="evidence" value="ECO:0007669"/>
    <property type="project" value="TreeGrafter"/>
</dbReference>
<dbReference type="STRING" id="54.SAMN02745121_06767"/>
<evidence type="ECO:0000256" key="3">
    <source>
        <dbReference type="ARBA" id="ARBA00022475"/>
    </source>
</evidence>
<evidence type="ECO:0000256" key="7">
    <source>
        <dbReference type="ARBA" id="ARBA00038032"/>
    </source>
</evidence>
<dbReference type="InterPro" id="IPR045324">
    <property type="entry name" value="Small_multidrug_res"/>
</dbReference>
<comment type="subcellular location">
    <subcellularLocation>
        <location evidence="1 8">Cell membrane</location>
        <topology evidence="1 8">Multi-pass membrane protein</topology>
    </subcellularLocation>
</comment>
<evidence type="ECO:0000256" key="2">
    <source>
        <dbReference type="ARBA" id="ARBA00022448"/>
    </source>
</evidence>
<keyword evidence="5 9" id="KW-1133">Transmembrane helix</keyword>
<dbReference type="InterPro" id="IPR000390">
    <property type="entry name" value="Small_drug/metabolite_transptr"/>
</dbReference>
<dbReference type="GO" id="GO:0015199">
    <property type="term" value="F:amino-acid betaine transmembrane transporter activity"/>
    <property type="evidence" value="ECO:0007669"/>
    <property type="project" value="TreeGrafter"/>
</dbReference>
<reference evidence="11" key="1">
    <citation type="submission" date="2016-10" db="EMBL/GenBank/DDBJ databases">
        <authorList>
            <person name="Varghese N."/>
            <person name="Submissions S."/>
        </authorList>
    </citation>
    <scope>NUCLEOTIDE SEQUENCE [LARGE SCALE GENOMIC DNA]</scope>
    <source>
        <strain evidence="11">ATCC 25963</strain>
    </source>
</reference>